<dbReference type="InterPro" id="IPR035461">
    <property type="entry name" value="GmhA/DiaA"/>
</dbReference>
<reference evidence="2 3" key="1">
    <citation type="submission" date="2019-01" db="EMBL/GenBank/DDBJ databases">
        <title>Leucobacter muris sp. nov. isolated from the nose of a laboratory mouse.</title>
        <authorList>
            <person name="Benga L."/>
            <person name="Sproeer C."/>
            <person name="Schumann P."/>
            <person name="Verbarg S."/>
            <person name="Bunk B."/>
            <person name="Engelhardt E."/>
            <person name="Benten P.M."/>
            <person name="Sager M."/>
        </authorList>
    </citation>
    <scope>NUCLEOTIDE SEQUENCE [LARGE SCALE GENOMIC DNA]</scope>
    <source>
        <strain evidence="2 3">DSM 101948</strain>
    </source>
</reference>
<gene>
    <name evidence="2" type="ORF">Leucomu_09485</name>
</gene>
<organism evidence="2 3">
    <name type="scientific">Leucobacter muris</name>
    <dbReference type="NCBI Taxonomy" id="1935379"/>
    <lineage>
        <taxon>Bacteria</taxon>
        <taxon>Bacillati</taxon>
        <taxon>Actinomycetota</taxon>
        <taxon>Actinomycetes</taxon>
        <taxon>Micrococcales</taxon>
        <taxon>Microbacteriaceae</taxon>
        <taxon>Leucobacter</taxon>
    </lineage>
</organism>
<dbReference type="RefSeq" id="WP_017883141.1">
    <property type="nucleotide sequence ID" value="NZ_CP035037.1"/>
</dbReference>
<evidence type="ECO:0000259" key="1">
    <source>
        <dbReference type="PROSITE" id="PS51464"/>
    </source>
</evidence>
<dbReference type="InterPro" id="IPR046348">
    <property type="entry name" value="SIS_dom_sf"/>
</dbReference>
<feature type="domain" description="SIS" evidence="1">
    <location>
        <begin position="51"/>
        <end position="205"/>
    </location>
</feature>
<dbReference type="SUPFAM" id="SSF53697">
    <property type="entry name" value="SIS domain"/>
    <property type="match status" value="1"/>
</dbReference>
<sequence length="212" mass="22177">MTITHTTAPFRSRRRDAVDGNRVAAHFEDLRDALTCASRHAEHLEAWGVELAARLRSGSRLLVAGNGGSAAEAQHLAAELVGRYRGDRDAYSAIALSAETSSLTAIGNDYGFAEVFARQVRAHARVGDIVLLISTSGASRNLIEAARAARNVGAVTWALTGEGPNPLTTVCDDAVCIDGAAPHVQECQLAAIHAVCEVFDSQVTDASAGGAT</sequence>
<name>A0ABX5QGN1_9MICO</name>
<accession>A0ABX5QGN1</accession>
<dbReference type="PANTHER" id="PTHR30390">
    <property type="entry name" value="SEDOHEPTULOSE 7-PHOSPHATE ISOMERASE / DNAA INITIATOR-ASSOCIATING FACTOR FOR REPLICATION INITIATION"/>
    <property type="match status" value="1"/>
</dbReference>
<dbReference type="CDD" id="cd05006">
    <property type="entry name" value="SIS_GmhA"/>
    <property type="match status" value="1"/>
</dbReference>
<dbReference type="Proteomes" id="UP000285768">
    <property type="component" value="Chromosome"/>
</dbReference>
<dbReference type="InterPro" id="IPR001347">
    <property type="entry name" value="SIS_dom"/>
</dbReference>
<dbReference type="PANTHER" id="PTHR30390:SF6">
    <property type="entry name" value="DNAA INITIATOR-ASSOCIATING PROTEIN DIAA"/>
    <property type="match status" value="1"/>
</dbReference>
<dbReference type="Pfam" id="PF13580">
    <property type="entry name" value="SIS_2"/>
    <property type="match status" value="1"/>
</dbReference>
<dbReference type="Gene3D" id="3.40.50.10490">
    <property type="entry name" value="Glucose-6-phosphate isomerase like protein, domain 1"/>
    <property type="match status" value="1"/>
</dbReference>
<dbReference type="InterPro" id="IPR050099">
    <property type="entry name" value="SIS_GmhA/DiaA_subfam"/>
</dbReference>
<evidence type="ECO:0000313" key="3">
    <source>
        <dbReference type="Proteomes" id="UP000285768"/>
    </source>
</evidence>
<keyword evidence="3" id="KW-1185">Reference proteome</keyword>
<evidence type="ECO:0000313" key="2">
    <source>
        <dbReference type="EMBL" id="QAB18120.1"/>
    </source>
</evidence>
<proteinExistence type="predicted"/>
<dbReference type="EMBL" id="CP035037">
    <property type="protein sequence ID" value="QAB18120.1"/>
    <property type="molecule type" value="Genomic_DNA"/>
</dbReference>
<protein>
    <submittedName>
        <fullName evidence="2">SIS domain-containing protein</fullName>
    </submittedName>
</protein>
<dbReference type="PROSITE" id="PS51464">
    <property type="entry name" value="SIS"/>
    <property type="match status" value="1"/>
</dbReference>